<feature type="transmembrane region" description="Helical" evidence="7">
    <location>
        <begin position="99"/>
        <end position="124"/>
    </location>
</feature>
<feature type="domain" description="Glycine transporter" evidence="8">
    <location>
        <begin position="104"/>
        <end position="178"/>
    </location>
</feature>
<gene>
    <name evidence="9" type="ORF">HMPREF0908_1740</name>
</gene>
<protein>
    <recommendedName>
        <fullName evidence="8">Glycine transporter domain-containing protein</fullName>
    </recommendedName>
</protein>
<sequence>MFVEEIDLWRLFDIIGTLAFAVSGTLVGLSRRMDIFGISVLALATAVGGGMVRDLLVGLTPPMALRDTTNFLLSVGVALSTSFLYQWTELHHMQRRRLLTIFNVSDTIGLAAFTITGALTGVRFGGADSYVLPILLAATTAVGGGMIRDVLAKRMPVVLYAEVYAVASLVGAFVFCALGGTLGIEAVSWLAFLLVLLIRFAAIHWNWSLYHPRPPKRHHEDEEMEE</sequence>
<dbReference type="AlphaFoldDB" id="C4V5E6"/>
<dbReference type="OrthoDB" id="9791874at2"/>
<proteinExistence type="inferred from homology"/>
<dbReference type="RefSeq" id="WP_006690474.1">
    <property type="nucleotide sequence ID" value="NZ_GG694006.1"/>
</dbReference>
<accession>C4V5E6</accession>
<comment type="caution">
    <text evidence="9">The sequence shown here is derived from an EMBL/GenBank/DDBJ whole genome shotgun (WGS) entry which is preliminary data.</text>
</comment>
<keyword evidence="3" id="KW-1003">Cell membrane</keyword>
<evidence type="ECO:0000256" key="4">
    <source>
        <dbReference type="ARBA" id="ARBA00022692"/>
    </source>
</evidence>
<evidence type="ECO:0000256" key="5">
    <source>
        <dbReference type="ARBA" id="ARBA00022989"/>
    </source>
</evidence>
<feature type="transmembrane region" description="Helical" evidence="7">
    <location>
        <begin position="130"/>
        <end position="147"/>
    </location>
</feature>
<evidence type="ECO:0000256" key="6">
    <source>
        <dbReference type="ARBA" id="ARBA00023136"/>
    </source>
</evidence>
<evidence type="ECO:0000313" key="9">
    <source>
        <dbReference type="EMBL" id="EEQ47951.1"/>
    </source>
</evidence>
<evidence type="ECO:0000256" key="2">
    <source>
        <dbReference type="ARBA" id="ARBA00008193"/>
    </source>
</evidence>
<comment type="subcellular location">
    <subcellularLocation>
        <location evidence="1">Cell membrane</location>
        <topology evidence="1">Multi-pass membrane protein</topology>
    </subcellularLocation>
</comment>
<keyword evidence="6 7" id="KW-0472">Membrane</keyword>
<evidence type="ECO:0000256" key="3">
    <source>
        <dbReference type="ARBA" id="ARBA00022475"/>
    </source>
</evidence>
<feature type="transmembrane region" description="Helical" evidence="7">
    <location>
        <begin position="36"/>
        <end position="56"/>
    </location>
</feature>
<dbReference type="Proteomes" id="UP000005309">
    <property type="component" value="Unassembled WGS sequence"/>
</dbReference>
<name>C4V5E6_9FIRM</name>
<evidence type="ECO:0000313" key="10">
    <source>
        <dbReference type="Proteomes" id="UP000005309"/>
    </source>
</evidence>
<dbReference type="eggNOG" id="COG2860">
    <property type="taxonomic scope" value="Bacteria"/>
</dbReference>
<keyword evidence="10" id="KW-1185">Reference proteome</keyword>
<dbReference type="Pfam" id="PF03458">
    <property type="entry name" value="Gly_transporter"/>
    <property type="match status" value="2"/>
</dbReference>
<feature type="transmembrane region" description="Helical" evidence="7">
    <location>
        <begin position="159"/>
        <end position="180"/>
    </location>
</feature>
<keyword evidence="4 7" id="KW-0812">Transmembrane</keyword>
<dbReference type="InterPro" id="IPR005115">
    <property type="entry name" value="Gly_transporter"/>
</dbReference>
<feature type="domain" description="Glycine transporter" evidence="8">
    <location>
        <begin position="11"/>
        <end position="85"/>
    </location>
</feature>
<evidence type="ECO:0000256" key="1">
    <source>
        <dbReference type="ARBA" id="ARBA00004651"/>
    </source>
</evidence>
<reference evidence="9 10" key="1">
    <citation type="submission" date="2009-04" db="EMBL/GenBank/DDBJ databases">
        <authorList>
            <person name="Qin X."/>
            <person name="Bachman B."/>
            <person name="Battles P."/>
            <person name="Bell A."/>
            <person name="Bess C."/>
            <person name="Bickham C."/>
            <person name="Chaboub L."/>
            <person name="Chen D."/>
            <person name="Coyle M."/>
            <person name="Deiros D.R."/>
            <person name="Dinh H."/>
            <person name="Forbes L."/>
            <person name="Fowler G."/>
            <person name="Francisco L."/>
            <person name="Fu Q."/>
            <person name="Gubbala S."/>
            <person name="Hale W."/>
            <person name="Han Y."/>
            <person name="Hemphill L."/>
            <person name="Highlander S.K."/>
            <person name="Hirani K."/>
            <person name="Hogues M."/>
            <person name="Jackson L."/>
            <person name="Jakkamsetti A."/>
            <person name="Javaid M."/>
            <person name="Jiang H."/>
            <person name="Korchina V."/>
            <person name="Kovar C."/>
            <person name="Lara F."/>
            <person name="Lee S."/>
            <person name="Mata R."/>
            <person name="Mathew T."/>
            <person name="Moen C."/>
            <person name="Morales K."/>
            <person name="Munidasa M."/>
            <person name="Nazareth L."/>
            <person name="Ngo R."/>
            <person name="Nguyen L."/>
            <person name="Okwuonu G."/>
            <person name="Ongeri F."/>
            <person name="Patil S."/>
            <person name="Petrosino J."/>
            <person name="Pham C."/>
            <person name="Pham P."/>
            <person name="Pu L.-L."/>
            <person name="Puazo M."/>
            <person name="Raj R."/>
            <person name="Reid J."/>
            <person name="Rouhana J."/>
            <person name="Saada N."/>
            <person name="Shang Y."/>
            <person name="Simmons D."/>
            <person name="Thornton R."/>
            <person name="Warren J."/>
            <person name="Weissenberger G."/>
            <person name="Zhang J."/>
            <person name="Zhang L."/>
            <person name="Zhou C."/>
            <person name="Zhu D."/>
            <person name="Muzny D."/>
            <person name="Worley K."/>
            <person name="Gibbs R."/>
        </authorList>
    </citation>
    <scope>NUCLEOTIDE SEQUENCE [LARGE SCALE GENOMIC DNA]</scope>
    <source>
        <strain evidence="9 10">ATCC 43531</strain>
    </source>
</reference>
<dbReference type="GO" id="GO:0005886">
    <property type="term" value="C:plasma membrane"/>
    <property type="evidence" value="ECO:0007669"/>
    <property type="project" value="UniProtKB-SubCell"/>
</dbReference>
<evidence type="ECO:0000256" key="7">
    <source>
        <dbReference type="SAM" id="Phobius"/>
    </source>
</evidence>
<keyword evidence="5 7" id="KW-1133">Transmembrane helix</keyword>
<feature type="transmembrane region" description="Helical" evidence="7">
    <location>
        <begin position="68"/>
        <end position="87"/>
    </location>
</feature>
<dbReference type="EMBL" id="ACLA01000024">
    <property type="protein sequence ID" value="EEQ47951.1"/>
    <property type="molecule type" value="Genomic_DNA"/>
</dbReference>
<dbReference type="PANTHER" id="PTHR30506">
    <property type="entry name" value="INNER MEMBRANE PROTEIN"/>
    <property type="match status" value="1"/>
</dbReference>
<organism evidence="9 10">
    <name type="scientific">Selenomonas flueggei ATCC 43531</name>
    <dbReference type="NCBI Taxonomy" id="638302"/>
    <lineage>
        <taxon>Bacteria</taxon>
        <taxon>Bacillati</taxon>
        <taxon>Bacillota</taxon>
        <taxon>Negativicutes</taxon>
        <taxon>Selenomonadales</taxon>
        <taxon>Selenomonadaceae</taxon>
        <taxon>Selenomonas</taxon>
    </lineage>
</organism>
<feature type="transmembrane region" description="Helical" evidence="7">
    <location>
        <begin position="186"/>
        <end position="207"/>
    </location>
</feature>
<feature type="transmembrane region" description="Helical" evidence="7">
    <location>
        <begin position="12"/>
        <end position="29"/>
    </location>
</feature>
<comment type="similarity">
    <text evidence="2">Belongs to the UPF0126 family.</text>
</comment>
<dbReference type="HOGENOM" id="CLU_064906_2_1_9"/>
<dbReference type="PANTHER" id="PTHR30506:SF3">
    <property type="entry name" value="UPF0126 INNER MEMBRANE PROTEIN YADS-RELATED"/>
    <property type="match status" value="1"/>
</dbReference>
<evidence type="ECO:0000259" key="8">
    <source>
        <dbReference type="Pfam" id="PF03458"/>
    </source>
</evidence>